<evidence type="ECO:0000313" key="3">
    <source>
        <dbReference type="Proteomes" id="UP000600449"/>
    </source>
</evidence>
<protein>
    <submittedName>
        <fullName evidence="2">Uncharacterized protein</fullName>
    </submittedName>
</protein>
<dbReference type="Proteomes" id="UP000600449">
    <property type="component" value="Unassembled WGS sequence"/>
</dbReference>
<sequence>MDPAGEGDADGAAAVKRLKERRRNHSTLRCSSCRDAIILDREVIRLHNVGRSKEANSGSDAPLRRHIVDDTDRPQTERPVRDDCSDDLTDAEMKAVATLAAEAIEAEEEWEIVDGPAW</sequence>
<name>A0A917V416_9HYPH</name>
<evidence type="ECO:0000313" key="2">
    <source>
        <dbReference type="EMBL" id="GGK36637.1"/>
    </source>
</evidence>
<accession>A0A917V416</accession>
<proteinExistence type="predicted"/>
<feature type="compositionally biased region" description="Basic and acidic residues" evidence="1">
    <location>
        <begin position="62"/>
        <end position="83"/>
    </location>
</feature>
<feature type="region of interest" description="Disordered" evidence="1">
    <location>
        <begin position="49"/>
        <end position="87"/>
    </location>
</feature>
<reference evidence="2 3" key="1">
    <citation type="journal article" date="2014" name="Int. J. Syst. Evol. Microbiol.">
        <title>Complete genome sequence of Corynebacterium casei LMG S-19264T (=DSM 44701T), isolated from a smear-ripened cheese.</title>
        <authorList>
            <consortium name="US DOE Joint Genome Institute (JGI-PGF)"/>
            <person name="Walter F."/>
            <person name="Albersmeier A."/>
            <person name="Kalinowski J."/>
            <person name="Ruckert C."/>
        </authorList>
    </citation>
    <scope>NUCLEOTIDE SEQUENCE [LARGE SCALE GENOMIC DNA]</scope>
    <source>
        <strain evidence="2 3">CGMCC 1.9161</strain>
    </source>
</reference>
<gene>
    <name evidence="2" type="ORF">GCM10011322_24530</name>
</gene>
<comment type="caution">
    <text evidence="2">The sequence shown here is derived from an EMBL/GenBank/DDBJ whole genome shotgun (WGS) entry which is preliminary data.</text>
</comment>
<dbReference type="RefSeq" id="WP_188913290.1">
    <property type="nucleotide sequence ID" value="NZ_BMMF01000006.1"/>
</dbReference>
<evidence type="ECO:0000256" key="1">
    <source>
        <dbReference type="SAM" id="MobiDB-lite"/>
    </source>
</evidence>
<organism evidence="2 3">
    <name type="scientific">Salinarimonas ramus</name>
    <dbReference type="NCBI Taxonomy" id="690164"/>
    <lineage>
        <taxon>Bacteria</taxon>
        <taxon>Pseudomonadati</taxon>
        <taxon>Pseudomonadota</taxon>
        <taxon>Alphaproteobacteria</taxon>
        <taxon>Hyphomicrobiales</taxon>
        <taxon>Salinarimonadaceae</taxon>
        <taxon>Salinarimonas</taxon>
    </lineage>
</organism>
<keyword evidence="3" id="KW-1185">Reference proteome</keyword>
<dbReference type="EMBL" id="BMMF01000006">
    <property type="protein sequence ID" value="GGK36637.1"/>
    <property type="molecule type" value="Genomic_DNA"/>
</dbReference>
<dbReference type="AlphaFoldDB" id="A0A917V416"/>